<dbReference type="InterPro" id="IPR013325">
    <property type="entry name" value="RNA_pol_sigma_r2"/>
</dbReference>
<evidence type="ECO:0000256" key="4">
    <source>
        <dbReference type="ARBA" id="ARBA00023125"/>
    </source>
</evidence>
<feature type="domain" description="RNA polymerase sigma-70 region 2" evidence="6">
    <location>
        <begin position="16"/>
        <end position="77"/>
    </location>
</feature>
<dbReference type="AlphaFoldDB" id="A0A7X2NSM2"/>
<proteinExistence type="inferred from homology"/>
<dbReference type="CDD" id="cd06171">
    <property type="entry name" value="Sigma70_r4"/>
    <property type="match status" value="1"/>
</dbReference>
<keyword evidence="4" id="KW-0238">DNA-binding</keyword>
<dbReference type="SUPFAM" id="SSF88659">
    <property type="entry name" value="Sigma3 and sigma4 domains of RNA polymerase sigma factors"/>
    <property type="match status" value="1"/>
</dbReference>
<reference evidence="8 9" key="1">
    <citation type="submission" date="2019-08" db="EMBL/GenBank/DDBJ databases">
        <title>In-depth cultivation of the pig gut microbiome towards novel bacterial diversity and tailored functional studies.</title>
        <authorList>
            <person name="Wylensek D."/>
            <person name="Hitch T.C.A."/>
            <person name="Clavel T."/>
        </authorList>
    </citation>
    <scope>NUCLEOTIDE SEQUENCE [LARGE SCALE GENOMIC DNA]</scope>
    <source>
        <strain evidence="8 9">Oil+RF-744-GAM-WT-6</strain>
    </source>
</reference>
<accession>A0A7X2NSM2</accession>
<keyword evidence="9" id="KW-1185">Reference proteome</keyword>
<dbReference type="InterPro" id="IPR039425">
    <property type="entry name" value="RNA_pol_sigma-70-like"/>
</dbReference>
<evidence type="ECO:0000313" key="9">
    <source>
        <dbReference type="Proteomes" id="UP000461880"/>
    </source>
</evidence>
<dbReference type="RefSeq" id="WP_105302545.1">
    <property type="nucleotide sequence ID" value="NZ_JAQXPC010000055.1"/>
</dbReference>
<dbReference type="InterPro" id="IPR007627">
    <property type="entry name" value="RNA_pol_sigma70_r2"/>
</dbReference>
<dbReference type="SUPFAM" id="SSF88946">
    <property type="entry name" value="Sigma2 domain of RNA polymerase sigma factors"/>
    <property type="match status" value="1"/>
</dbReference>
<dbReference type="Pfam" id="PF08281">
    <property type="entry name" value="Sigma70_r4_2"/>
    <property type="match status" value="1"/>
</dbReference>
<dbReference type="Proteomes" id="UP000461880">
    <property type="component" value="Unassembled WGS sequence"/>
</dbReference>
<protein>
    <submittedName>
        <fullName evidence="8">RNA polymerase sigma factor</fullName>
    </submittedName>
</protein>
<keyword evidence="5" id="KW-0804">Transcription</keyword>
<dbReference type="InterPro" id="IPR013324">
    <property type="entry name" value="RNA_pol_sigma_r3/r4-like"/>
</dbReference>
<dbReference type="GO" id="GO:0003677">
    <property type="term" value="F:DNA binding"/>
    <property type="evidence" value="ECO:0007669"/>
    <property type="project" value="UniProtKB-KW"/>
</dbReference>
<comment type="caution">
    <text evidence="8">The sequence shown here is derived from an EMBL/GenBank/DDBJ whole genome shotgun (WGS) entry which is preliminary data.</text>
</comment>
<dbReference type="GO" id="GO:0006352">
    <property type="term" value="P:DNA-templated transcription initiation"/>
    <property type="evidence" value="ECO:0007669"/>
    <property type="project" value="InterPro"/>
</dbReference>
<evidence type="ECO:0000256" key="2">
    <source>
        <dbReference type="ARBA" id="ARBA00023015"/>
    </source>
</evidence>
<evidence type="ECO:0000259" key="7">
    <source>
        <dbReference type="Pfam" id="PF08281"/>
    </source>
</evidence>
<evidence type="ECO:0000256" key="5">
    <source>
        <dbReference type="ARBA" id="ARBA00023163"/>
    </source>
</evidence>
<organism evidence="8 9">
    <name type="scientific">Stecheria intestinalis</name>
    <dbReference type="NCBI Taxonomy" id="2606630"/>
    <lineage>
        <taxon>Bacteria</taxon>
        <taxon>Bacillati</taxon>
        <taxon>Bacillota</taxon>
        <taxon>Erysipelotrichia</taxon>
        <taxon>Erysipelotrichales</taxon>
        <taxon>Erysipelotrichaceae</taxon>
        <taxon>Stecheria</taxon>
    </lineage>
</organism>
<evidence type="ECO:0000256" key="3">
    <source>
        <dbReference type="ARBA" id="ARBA00023082"/>
    </source>
</evidence>
<name>A0A7X2NSM2_9FIRM</name>
<dbReference type="GO" id="GO:0016987">
    <property type="term" value="F:sigma factor activity"/>
    <property type="evidence" value="ECO:0007669"/>
    <property type="project" value="UniProtKB-KW"/>
</dbReference>
<feature type="domain" description="RNA polymerase sigma factor 70 region 4 type 2" evidence="7">
    <location>
        <begin position="103"/>
        <end position="152"/>
    </location>
</feature>
<dbReference type="EMBL" id="VUMN01000013">
    <property type="protein sequence ID" value="MSS58561.1"/>
    <property type="molecule type" value="Genomic_DNA"/>
</dbReference>
<comment type="similarity">
    <text evidence="1">Belongs to the sigma-70 factor family. ECF subfamily.</text>
</comment>
<dbReference type="Pfam" id="PF04542">
    <property type="entry name" value="Sigma70_r2"/>
    <property type="match status" value="1"/>
</dbReference>
<dbReference type="InterPro" id="IPR036388">
    <property type="entry name" value="WH-like_DNA-bd_sf"/>
</dbReference>
<dbReference type="PANTHER" id="PTHR43133">
    <property type="entry name" value="RNA POLYMERASE ECF-TYPE SIGMA FACTO"/>
    <property type="match status" value="1"/>
</dbReference>
<evidence type="ECO:0000256" key="1">
    <source>
        <dbReference type="ARBA" id="ARBA00010641"/>
    </source>
</evidence>
<dbReference type="InterPro" id="IPR013249">
    <property type="entry name" value="RNA_pol_sigma70_r4_t2"/>
</dbReference>
<dbReference type="PANTHER" id="PTHR43133:SF8">
    <property type="entry name" value="RNA POLYMERASE SIGMA FACTOR HI_1459-RELATED"/>
    <property type="match status" value="1"/>
</dbReference>
<dbReference type="InterPro" id="IPR014284">
    <property type="entry name" value="RNA_pol_sigma-70_dom"/>
</dbReference>
<evidence type="ECO:0000313" key="8">
    <source>
        <dbReference type="EMBL" id="MSS58561.1"/>
    </source>
</evidence>
<sequence>MSEPSYAELRARKVLSEYGDSIFRLAFTFVHNAQDAQEVVQDTLIQMLRYDPSFDTEKQEKGWLLKTAANLSRNKLKFNKVRETDELDERLKAEEKPDLAFVWDAVKTLPRDYQSAIYLFYKEGYSTKEIAEILKKRESSVRSDLARARKQLKLILKEDYDFEE</sequence>
<gene>
    <name evidence="8" type="ORF">FYJ51_06540</name>
</gene>
<evidence type="ECO:0000259" key="6">
    <source>
        <dbReference type="Pfam" id="PF04542"/>
    </source>
</evidence>
<dbReference type="Gene3D" id="1.10.10.10">
    <property type="entry name" value="Winged helix-like DNA-binding domain superfamily/Winged helix DNA-binding domain"/>
    <property type="match status" value="1"/>
</dbReference>
<keyword evidence="3" id="KW-0731">Sigma factor</keyword>
<dbReference type="NCBIfam" id="TIGR02937">
    <property type="entry name" value="sigma70-ECF"/>
    <property type="match status" value="1"/>
</dbReference>
<keyword evidence="2" id="KW-0805">Transcription regulation</keyword>
<dbReference type="Gene3D" id="1.10.1740.10">
    <property type="match status" value="1"/>
</dbReference>